<dbReference type="Proteomes" id="UP000006039">
    <property type="component" value="Unassembled WGS sequence"/>
</dbReference>
<dbReference type="GeneID" id="20347369"/>
<dbReference type="PANTHER" id="PTHR28232:SF1">
    <property type="entry name" value="TRANSCRIPTIONAL REGULATORY PROTEIN RXT2"/>
    <property type="match status" value="1"/>
</dbReference>
<feature type="compositionally biased region" description="Basic and acidic residues" evidence="1">
    <location>
        <begin position="473"/>
        <end position="482"/>
    </location>
</feature>
<evidence type="ECO:0000313" key="5">
    <source>
        <dbReference type="Proteomes" id="UP000006039"/>
    </source>
</evidence>
<dbReference type="HOGENOM" id="CLU_030828_0_0_1"/>
<accession>J3P064</accession>
<feature type="region of interest" description="Disordered" evidence="1">
    <location>
        <begin position="196"/>
        <end position="314"/>
    </location>
</feature>
<dbReference type="eggNOG" id="ENOG502S5XA">
    <property type="taxonomic scope" value="Eukaryota"/>
</dbReference>
<dbReference type="InterPro" id="IPR013904">
    <property type="entry name" value="RXT2_N"/>
</dbReference>
<sequence>MSASARDAILIAEAFKALGKAVKRKSYESDSDDYIEQPTNRGGKLKKRARFVRRGQIGPNGPPLFKEAVEHAGYQRVVISRNPTLVDEEGYEIDSDDGEERVAEAQAEADEVNPYASIRLEEILAPLTTSADLANHATLSRPFLSTALSELSLQGRNLMHKENKALWNVRPLLTRLCGDHTWASCNMMLGPSDTNLFDMHTTGAPQHRRPQNRKQAAATEAHKPASPSIPNGANPRSGPPGHTNQKAGVDEAEDKQEDPDVTMEDIDPLDGSATAGPAAVNGDKLSEGAPKRDDKVGDGEKAAPGKKDKHAAISATNGELSATASAAARRQLEIGDKNSSINGDPVAVNGLTTMDKGVQSGAPNAPHEVNGSGVTLASDPEAIHPYFLAPPSAYPDRDAGLPQQDAEDVRRLLQLYVQKQEEVCRGTKELYEGLLRADRLRQMVLKWSKAEAHCGASRDMSDGEDWYDKDEWGLAEDLKKGQDEEEEDTTKDQPKKTRNRR</sequence>
<feature type="compositionally biased region" description="Acidic residues" evidence="1">
    <location>
        <begin position="250"/>
        <end position="268"/>
    </location>
</feature>
<dbReference type="EnsemblFungi" id="EJT76997">
    <property type="protein sequence ID" value="EJT76997"/>
    <property type="gene ID" value="GGTG_06911"/>
</dbReference>
<evidence type="ECO:0000259" key="2">
    <source>
        <dbReference type="Pfam" id="PF08595"/>
    </source>
</evidence>
<dbReference type="VEuPathDB" id="FungiDB:GGTG_06911"/>
<dbReference type="GO" id="GO:0033698">
    <property type="term" value="C:Rpd3L complex"/>
    <property type="evidence" value="ECO:0007669"/>
    <property type="project" value="TreeGrafter"/>
</dbReference>
<reference evidence="3" key="3">
    <citation type="submission" date="2010-09" db="EMBL/GenBank/DDBJ databases">
        <title>Annotation of Gaeumannomyces graminis var. tritici R3-111a-1.</title>
        <authorList>
            <consortium name="The Broad Institute Genome Sequencing Platform"/>
            <person name="Ma L.-J."/>
            <person name="Dead R."/>
            <person name="Young S.K."/>
            <person name="Zeng Q."/>
            <person name="Gargeya S."/>
            <person name="Fitzgerald M."/>
            <person name="Haas B."/>
            <person name="Abouelleil A."/>
            <person name="Alvarado L."/>
            <person name="Arachchi H.M."/>
            <person name="Berlin A."/>
            <person name="Brown A."/>
            <person name="Chapman S.B."/>
            <person name="Chen Z."/>
            <person name="Dunbar C."/>
            <person name="Freedman E."/>
            <person name="Gearin G."/>
            <person name="Gellesch M."/>
            <person name="Goldberg J."/>
            <person name="Griggs A."/>
            <person name="Gujja S."/>
            <person name="Heiman D."/>
            <person name="Howarth C."/>
            <person name="Larson L."/>
            <person name="Lui A."/>
            <person name="MacDonald P.J.P."/>
            <person name="Mehta T."/>
            <person name="Montmayeur A."/>
            <person name="Murphy C."/>
            <person name="Neiman D."/>
            <person name="Pearson M."/>
            <person name="Priest M."/>
            <person name="Roberts A."/>
            <person name="Saif S."/>
            <person name="Shea T."/>
            <person name="Shenoy N."/>
            <person name="Sisk P."/>
            <person name="Stolte C."/>
            <person name="Sykes S."/>
            <person name="Yandava C."/>
            <person name="Wortman J."/>
            <person name="Nusbaum C."/>
            <person name="Birren B."/>
        </authorList>
    </citation>
    <scope>NUCLEOTIDE SEQUENCE</scope>
    <source>
        <strain evidence="3">R3-111a-1</strain>
    </source>
</reference>
<reference evidence="5" key="1">
    <citation type="submission" date="2010-07" db="EMBL/GenBank/DDBJ databases">
        <title>The genome sequence of Gaeumannomyces graminis var. tritici strain R3-111a-1.</title>
        <authorList>
            <consortium name="The Broad Institute Genome Sequencing Platform"/>
            <person name="Ma L.-J."/>
            <person name="Dead R."/>
            <person name="Young S."/>
            <person name="Zeng Q."/>
            <person name="Koehrsen M."/>
            <person name="Alvarado L."/>
            <person name="Berlin A."/>
            <person name="Chapman S.B."/>
            <person name="Chen Z."/>
            <person name="Freedman E."/>
            <person name="Gellesch M."/>
            <person name="Goldberg J."/>
            <person name="Griggs A."/>
            <person name="Gujja S."/>
            <person name="Heilman E.R."/>
            <person name="Heiman D."/>
            <person name="Hepburn T."/>
            <person name="Howarth C."/>
            <person name="Jen D."/>
            <person name="Larson L."/>
            <person name="Mehta T."/>
            <person name="Neiman D."/>
            <person name="Pearson M."/>
            <person name="Roberts A."/>
            <person name="Saif S."/>
            <person name="Shea T."/>
            <person name="Shenoy N."/>
            <person name="Sisk P."/>
            <person name="Stolte C."/>
            <person name="Sykes S."/>
            <person name="Walk T."/>
            <person name="White J."/>
            <person name="Yandava C."/>
            <person name="Haas B."/>
            <person name="Nusbaum C."/>
            <person name="Birren B."/>
        </authorList>
    </citation>
    <scope>NUCLEOTIDE SEQUENCE [LARGE SCALE GENOMIC DNA]</scope>
    <source>
        <strain evidence="5">R3-111a-1</strain>
    </source>
</reference>
<dbReference type="AlphaFoldDB" id="J3P064"/>
<gene>
    <name evidence="4" type="primary">20347369</name>
    <name evidence="3" type="ORF">GGTG_06911</name>
</gene>
<dbReference type="RefSeq" id="XP_009222997.1">
    <property type="nucleotide sequence ID" value="XM_009224733.1"/>
</dbReference>
<dbReference type="Pfam" id="PF08595">
    <property type="entry name" value="RXT2_N"/>
    <property type="match status" value="1"/>
</dbReference>
<reference evidence="3" key="2">
    <citation type="submission" date="2010-07" db="EMBL/GenBank/DDBJ databases">
        <authorList>
            <consortium name="The Broad Institute Genome Sequencing Platform"/>
            <consortium name="Broad Institute Genome Sequencing Center for Infectious Disease"/>
            <person name="Ma L.-J."/>
            <person name="Dead R."/>
            <person name="Young S."/>
            <person name="Zeng Q."/>
            <person name="Koehrsen M."/>
            <person name="Alvarado L."/>
            <person name="Berlin A."/>
            <person name="Chapman S.B."/>
            <person name="Chen Z."/>
            <person name="Freedman E."/>
            <person name="Gellesch M."/>
            <person name="Goldberg J."/>
            <person name="Griggs A."/>
            <person name="Gujja S."/>
            <person name="Heilman E.R."/>
            <person name="Heiman D."/>
            <person name="Hepburn T."/>
            <person name="Howarth C."/>
            <person name="Jen D."/>
            <person name="Larson L."/>
            <person name="Mehta T."/>
            <person name="Neiman D."/>
            <person name="Pearson M."/>
            <person name="Roberts A."/>
            <person name="Saif S."/>
            <person name="Shea T."/>
            <person name="Shenoy N."/>
            <person name="Sisk P."/>
            <person name="Stolte C."/>
            <person name="Sykes S."/>
            <person name="Walk T."/>
            <person name="White J."/>
            <person name="Yandava C."/>
            <person name="Haas B."/>
            <person name="Nusbaum C."/>
            <person name="Birren B."/>
        </authorList>
    </citation>
    <scope>NUCLEOTIDE SEQUENCE</scope>
    <source>
        <strain evidence="3">R3-111a-1</strain>
    </source>
</reference>
<evidence type="ECO:0000313" key="3">
    <source>
        <dbReference type="EMBL" id="EJT76997.1"/>
    </source>
</evidence>
<proteinExistence type="predicted"/>
<reference evidence="4" key="4">
    <citation type="journal article" date="2015" name="G3 (Bethesda)">
        <title>Genome sequences of three phytopathogenic species of the Magnaporthaceae family of fungi.</title>
        <authorList>
            <person name="Okagaki L.H."/>
            <person name="Nunes C.C."/>
            <person name="Sailsbery J."/>
            <person name="Clay B."/>
            <person name="Brown D."/>
            <person name="John T."/>
            <person name="Oh Y."/>
            <person name="Young N."/>
            <person name="Fitzgerald M."/>
            <person name="Haas B.J."/>
            <person name="Zeng Q."/>
            <person name="Young S."/>
            <person name="Adiconis X."/>
            <person name="Fan L."/>
            <person name="Levin J.Z."/>
            <person name="Mitchell T.K."/>
            <person name="Okubara P.A."/>
            <person name="Farman M.L."/>
            <person name="Kohn L.M."/>
            <person name="Birren B."/>
            <person name="Ma L.-J."/>
            <person name="Dean R.A."/>
        </authorList>
    </citation>
    <scope>NUCLEOTIDE SEQUENCE</scope>
    <source>
        <strain evidence="4">R3-111a-1</strain>
    </source>
</reference>
<evidence type="ECO:0000256" key="1">
    <source>
        <dbReference type="SAM" id="MobiDB-lite"/>
    </source>
</evidence>
<protein>
    <recommendedName>
        <fullName evidence="2">Transcriptional regulatory protein RXT2 N-terminal domain-containing protein</fullName>
    </recommendedName>
</protein>
<dbReference type="GO" id="GO:0005829">
    <property type="term" value="C:cytosol"/>
    <property type="evidence" value="ECO:0007669"/>
    <property type="project" value="TreeGrafter"/>
</dbReference>
<dbReference type="OrthoDB" id="2405722at2759"/>
<evidence type="ECO:0000313" key="4">
    <source>
        <dbReference type="EnsemblFungi" id="EJT76997"/>
    </source>
</evidence>
<organism evidence="3">
    <name type="scientific">Gaeumannomyces tritici (strain R3-111a-1)</name>
    <name type="common">Wheat and barley take-all root rot fungus</name>
    <name type="synonym">Gaeumannomyces graminis var. tritici</name>
    <dbReference type="NCBI Taxonomy" id="644352"/>
    <lineage>
        <taxon>Eukaryota</taxon>
        <taxon>Fungi</taxon>
        <taxon>Dikarya</taxon>
        <taxon>Ascomycota</taxon>
        <taxon>Pezizomycotina</taxon>
        <taxon>Sordariomycetes</taxon>
        <taxon>Sordariomycetidae</taxon>
        <taxon>Magnaporthales</taxon>
        <taxon>Magnaporthaceae</taxon>
        <taxon>Gaeumannomyces</taxon>
    </lineage>
</organism>
<feature type="compositionally biased region" description="Basic and acidic residues" evidence="1">
    <location>
        <begin position="284"/>
        <end position="306"/>
    </location>
</feature>
<keyword evidence="5" id="KW-1185">Reference proteome</keyword>
<dbReference type="EMBL" id="GL385397">
    <property type="protein sequence ID" value="EJT76997.1"/>
    <property type="molecule type" value="Genomic_DNA"/>
</dbReference>
<dbReference type="InterPro" id="IPR039602">
    <property type="entry name" value="Rxt2"/>
</dbReference>
<dbReference type="PANTHER" id="PTHR28232">
    <property type="entry name" value="TRANSCRIPTIONAL REGULATORY PROTEIN RXT2"/>
    <property type="match status" value="1"/>
</dbReference>
<dbReference type="STRING" id="644352.J3P064"/>
<name>J3P064_GAET3</name>
<reference evidence="4" key="5">
    <citation type="submission" date="2018-04" db="UniProtKB">
        <authorList>
            <consortium name="EnsemblFungi"/>
        </authorList>
    </citation>
    <scope>IDENTIFICATION</scope>
    <source>
        <strain evidence="4">R3-111a-1</strain>
    </source>
</reference>
<feature type="region of interest" description="Disordered" evidence="1">
    <location>
        <begin position="473"/>
        <end position="501"/>
    </location>
</feature>
<feature type="domain" description="Transcriptional regulatory protein RXT2 N-terminal" evidence="2">
    <location>
        <begin position="39"/>
        <end position="179"/>
    </location>
</feature>